<evidence type="ECO:0008006" key="3">
    <source>
        <dbReference type="Google" id="ProtNLM"/>
    </source>
</evidence>
<dbReference type="Proteomes" id="UP000092583">
    <property type="component" value="Unassembled WGS sequence"/>
</dbReference>
<gene>
    <name evidence="1" type="ORF">L486_01687</name>
</gene>
<dbReference type="EMBL" id="KI669459">
    <property type="protein sequence ID" value="OCF62021.1"/>
    <property type="molecule type" value="Genomic_DNA"/>
</dbReference>
<evidence type="ECO:0000313" key="1">
    <source>
        <dbReference type="EMBL" id="OCF62021.1"/>
    </source>
</evidence>
<name>A0A1B9J2K3_9TREE</name>
<accession>A0A1B9J2K3</accession>
<dbReference type="OrthoDB" id="10262413at2759"/>
<dbReference type="Gene3D" id="3.40.50.720">
    <property type="entry name" value="NAD(P)-binding Rossmann-like Domain"/>
    <property type="match status" value="1"/>
</dbReference>
<reference evidence="2" key="2">
    <citation type="submission" date="2013-12" db="EMBL/GenBank/DDBJ databases">
        <title>Evolution of pathogenesis and genome organization in the Tremellales.</title>
        <authorList>
            <person name="Cuomo C."/>
            <person name="Litvintseva A."/>
            <person name="Heitman J."/>
            <person name="Chen Y."/>
            <person name="Sun S."/>
            <person name="Springer D."/>
            <person name="Dromer F."/>
            <person name="Young S."/>
            <person name="Zeng Q."/>
            <person name="Chapman S."/>
            <person name="Gujja S."/>
            <person name="Saif S."/>
            <person name="Birren B."/>
        </authorList>
    </citation>
    <scope>NUCLEOTIDE SEQUENCE [LARGE SCALE GENOMIC DNA]</scope>
    <source>
        <strain evidence="2">CBS 10435</strain>
    </source>
</reference>
<proteinExistence type="predicted"/>
<protein>
    <recommendedName>
        <fullName evidence="3">NAD-dependent epimerase/dehydratase domain-containing protein</fullName>
    </recommendedName>
</protein>
<organism evidence="1 2">
    <name type="scientific">Kwoniella mangroviensis CBS 10435</name>
    <dbReference type="NCBI Taxonomy" id="1331196"/>
    <lineage>
        <taxon>Eukaryota</taxon>
        <taxon>Fungi</taxon>
        <taxon>Dikarya</taxon>
        <taxon>Basidiomycota</taxon>
        <taxon>Agaricomycotina</taxon>
        <taxon>Tremellomycetes</taxon>
        <taxon>Tremellales</taxon>
        <taxon>Cryptococcaceae</taxon>
        <taxon>Kwoniella</taxon>
    </lineage>
</organism>
<dbReference type="SUPFAM" id="SSF51735">
    <property type="entry name" value="NAD(P)-binding Rossmann-fold domains"/>
    <property type="match status" value="1"/>
</dbReference>
<keyword evidence="2" id="KW-1185">Reference proteome</keyword>
<evidence type="ECO:0000313" key="2">
    <source>
        <dbReference type="Proteomes" id="UP000092583"/>
    </source>
</evidence>
<sequence length="163" mass="17938">MGLTVRGEAPDSIYKKLSLQVPAYVRYAKRAGQAAYIGKGENIWGNVHVQDLTDLYVLLMKHSLSNPESTKATGESHGWSNLIYAGLNQHTWGPIIKLVGDQLHARGDIANPGAKSIDDGQGEMYMFGTNSFMEVSEKARALGWKQRQPSLEDAIKLALPVRD</sequence>
<reference evidence="1 2" key="1">
    <citation type="submission" date="2013-07" db="EMBL/GenBank/DDBJ databases">
        <title>The Genome Sequence of Kwoniella mangroviensis CBS10435.</title>
        <authorList>
            <consortium name="The Broad Institute Genome Sequencing Platform"/>
            <person name="Cuomo C."/>
            <person name="Litvintseva A."/>
            <person name="Chen Y."/>
            <person name="Heitman J."/>
            <person name="Sun S."/>
            <person name="Springer D."/>
            <person name="Dromer F."/>
            <person name="Young S.K."/>
            <person name="Zeng Q."/>
            <person name="Gargeya S."/>
            <person name="Fitzgerald M."/>
            <person name="Abouelleil A."/>
            <person name="Alvarado L."/>
            <person name="Berlin A.M."/>
            <person name="Chapman S.B."/>
            <person name="Dewar J."/>
            <person name="Goldberg J."/>
            <person name="Griggs A."/>
            <person name="Gujja S."/>
            <person name="Hansen M."/>
            <person name="Howarth C."/>
            <person name="Imamovic A."/>
            <person name="Larimer J."/>
            <person name="McCowan C."/>
            <person name="Murphy C."/>
            <person name="Pearson M."/>
            <person name="Priest M."/>
            <person name="Roberts A."/>
            <person name="Saif S."/>
            <person name="Shea T."/>
            <person name="Sykes S."/>
            <person name="Wortman J."/>
            <person name="Nusbaum C."/>
            <person name="Birren B."/>
        </authorList>
    </citation>
    <scope>NUCLEOTIDE SEQUENCE [LARGE SCALE GENOMIC DNA]</scope>
    <source>
        <strain evidence="1 2">CBS 10435</strain>
    </source>
</reference>
<dbReference type="AlphaFoldDB" id="A0A1B9J2K3"/>
<dbReference type="InterPro" id="IPR036291">
    <property type="entry name" value="NAD(P)-bd_dom_sf"/>
</dbReference>
<dbReference type="STRING" id="1331196.A0A1B9J2K3"/>